<dbReference type="EMBL" id="CAAALY010267845">
    <property type="protein sequence ID" value="VEL41099.1"/>
    <property type="molecule type" value="Genomic_DNA"/>
</dbReference>
<proteinExistence type="predicted"/>
<name>A0A448XNM8_9PLAT</name>
<keyword evidence="3" id="KW-1185">Reference proteome</keyword>
<accession>A0A448XNM8</accession>
<dbReference type="Proteomes" id="UP000784294">
    <property type="component" value="Unassembled WGS sequence"/>
</dbReference>
<feature type="region of interest" description="Disordered" evidence="1">
    <location>
        <begin position="1"/>
        <end position="23"/>
    </location>
</feature>
<gene>
    <name evidence="2" type="ORF">PXEA_LOCUS34539</name>
</gene>
<evidence type="ECO:0000313" key="3">
    <source>
        <dbReference type="Proteomes" id="UP000784294"/>
    </source>
</evidence>
<comment type="caution">
    <text evidence="2">The sequence shown here is derived from an EMBL/GenBank/DDBJ whole genome shotgun (WGS) entry which is preliminary data.</text>
</comment>
<reference evidence="2" key="1">
    <citation type="submission" date="2018-11" db="EMBL/GenBank/DDBJ databases">
        <authorList>
            <consortium name="Pathogen Informatics"/>
        </authorList>
    </citation>
    <scope>NUCLEOTIDE SEQUENCE</scope>
</reference>
<evidence type="ECO:0000256" key="1">
    <source>
        <dbReference type="SAM" id="MobiDB-lite"/>
    </source>
</evidence>
<sequence length="136" mass="14424">MAAVIINPACSSRPPPATALESSQSRPYLASLADEPMGAFAPAFFPQTLQSGSHEPTSATSIIPDASARDYREAGVIPTPPSGQMPIPTVPLEAPLRVETTHHMLAKQLAASPRLQSRPGAYSYMLPFSQIVANWA</sequence>
<evidence type="ECO:0000313" key="2">
    <source>
        <dbReference type="EMBL" id="VEL41099.1"/>
    </source>
</evidence>
<dbReference type="AlphaFoldDB" id="A0A448XNM8"/>
<protein>
    <submittedName>
        <fullName evidence="2">Uncharacterized protein</fullName>
    </submittedName>
</protein>
<organism evidence="2 3">
    <name type="scientific">Protopolystoma xenopodis</name>
    <dbReference type="NCBI Taxonomy" id="117903"/>
    <lineage>
        <taxon>Eukaryota</taxon>
        <taxon>Metazoa</taxon>
        <taxon>Spiralia</taxon>
        <taxon>Lophotrochozoa</taxon>
        <taxon>Platyhelminthes</taxon>
        <taxon>Monogenea</taxon>
        <taxon>Polyopisthocotylea</taxon>
        <taxon>Polystomatidea</taxon>
        <taxon>Polystomatidae</taxon>
        <taxon>Protopolystoma</taxon>
    </lineage>
</organism>